<gene>
    <name evidence="5" type="ORF">KDW95_15875</name>
</gene>
<proteinExistence type="predicted"/>
<feature type="chain" id="PRO_5046997648" evidence="3">
    <location>
        <begin position="25"/>
        <end position="360"/>
    </location>
</feature>
<keyword evidence="6" id="KW-1185">Reference proteome</keyword>
<evidence type="ECO:0000256" key="3">
    <source>
        <dbReference type="SAM" id="SignalP"/>
    </source>
</evidence>
<evidence type="ECO:0000313" key="6">
    <source>
        <dbReference type="Proteomes" id="UP001058461"/>
    </source>
</evidence>
<dbReference type="RefSeq" id="WP_255852811.1">
    <property type="nucleotide sequence ID" value="NZ_CP073347.1"/>
</dbReference>
<dbReference type="InterPro" id="IPR038352">
    <property type="entry name" value="Imelysin_sf"/>
</dbReference>
<sequence length="360" mass="39403">MPTFTRAGQLLAGSALLLAGLAQATPAIDWDAFNARTVSDHILPRYQQFAQHSQVLADTTVRWCESRSSSDFGAVQQAFDNSLQAWQGVQHLQFGPVQLLMRNYGIQFWPDRKGITGRQLKEALQGPDSGSYDAEFFRHASVSIKGYPALERLFYDEGALHSLQNEANACALASAISTQLAHTAQAILDEWQAEPRTGQGSEDGEDTIAGLPELSLELLRSLVQPVEMIRDNKLERVLGKDMASARLQRAENWRSGQSLQSIVTNLAALQELYGAGEPSLDQILRQQGAADQADQISGLFSQAQSQLEALPENFAPALQDTDAYEQLKALSRTLKALDIALYDAMPAINAQLGFNSRDGD</sequence>
<evidence type="ECO:0000313" key="5">
    <source>
        <dbReference type="EMBL" id="UTW10757.1"/>
    </source>
</evidence>
<dbReference type="Proteomes" id="UP001058461">
    <property type="component" value="Chromosome"/>
</dbReference>
<dbReference type="Pfam" id="PF09375">
    <property type="entry name" value="Peptidase_M75"/>
    <property type="match status" value="1"/>
</dbReference>
<evidence type="ECO:0000259" key="4">
    <source>
        <dbReference type="Pfam" id="PF09375"/>
    </source>
</evidence>
<dbReference type="CDD" id="cd14659">
    <property type="entry name" value="Imelysin-like_IPPA"/>
    <property type="match status" value="1"/>
</dbReference>
<reference evidence="5" key="1">
    <citation type="submission" date="2021-04" db="EMBL/GenBank/DDBJ databases">
        <title>Oceanospirillales bacteria with DddD are important DMSP degraders in coastal seawater.</title>
        <authorList>
            <person name="Liu J."/>
        </authorList>
    </citation>
    <scope>NUCLEOTIDE SEQUENCE</scope>
    <source>
        <strain evidence="5">D13-1</strain>
    </source>
</reference>
<evidence type="ECO:0000256" key="2">
    <source>
        <dbReference type="ARBA" id="ARBA00022729"/>
    </source>
</evidence>
<protein>
    <submittedName>
        <fullName evidence="5">Imelysin family protein</fullName>
    </submittedName>
</protein>
<evidence type="ECO:0000256" key="1">
    <source>
        <dbReference type="ARBA" id="ARBA00004196"/>
    </source>
</evidence>
<dbReference type="InterPro" id="IPR034984">
    <property type="entry name" value="Imelysin-like_IPPA"/>
</dbReference>
<dbReference type="EMBL" id="CP073347">
    <property type="protein sequence ID" value="UTW10757.1"/>
    <property type="molecule type" value="Genomic_DNA"/>
</dbReference>
<feature type="domain" description="Imelysin-like" evidence="4">
    <location>
        <begin position="42"/>
        <end position="337"/>
    </location>
</feature>
<accession>A0ABY5HHI4</accession>
<comment type="subcellular location">
    <subcellularLocation>
        <location evidence="1">Cell envelope</location>
    </subcellularLocation>
</comment>
<keyword evidence="2 3" id="KW-0732">Signal</keyword>
<name>A0ABY5HHI4_9GAMM</name>
<dbReference type="InterPro" id="IPR018976">
    <property type="entry name" value="Imelysin-like"/>
</dbReference>
<organism evidence="5 6">
    <name type="scientific">Marinobacterium rhizophilum</name>
    <dbReference type="NCBI Taxonomy" id="420402"/>
    <lineage>
        <taxon>Bacteria</taxon>
        <taxon>Pseudomonadati</taxon>
        <taxon>Pseudomonadota</taxon>
        <taxon>Gammaproteobacteria</taxon>
        <taxon>Oceanospirillales</taxon>
        <taxon>Oceanospirillaceae</taxon>
        <taxon>Marinobacterium</taxon>
    </lineage>
</organism>
<dbReference type="Gene3D" id="1.20.1420.20">
    <property type="entry name" value="M75 peptidase, HXXE motif"/>
    <property type="match status" value="1"/>
</dbReference>
<feature type="signal peptide" evidence="3">
    <location>
        <begin position="1"/>
        <end position="24"/>
    </location>
</feature>